<dbReference type="InterPro" id="IPR014004">
    <property type="entry name" value="Transpt-assoc_nodulatn_dom_bac"/>
</dbReference>
<evidence type="ECO:0000313" key="4">
    <source>
        <dbReference type="EMBL" id="MBM7126763.1"/>
    </source>
</evidence>
<name>A0ABS2K7D5_9GAMM</name>
<feature type="compositionally biased region" description="Basic and acidic residues" evidence="1">
    <location>
        <begin position="102"/>
        <end position="112"/>
    </location>
</feature>
<organism evidence="4 5">
    <name type="scientific">Dyella flava</name>
    <dbReference type="NCBI Taxonomy" id="1920170"/>
    <lineage>
        <taxon>Bacteria</taxon>
        <taxon>Pseudomonadati</taxon>
        <taxon>Pseudomonadota</taxon>
        <taxon>Gammaproteobacteria</taxon>
        <taxon>Lysobacterales</taxon>
        <taxon>Rhodanobacteraceae</taxon>
        <taxon>Dyella</taxon>
    </lineage>
</organism>
<protein>
    <submittedName>
        <fullName evidence="4">BON domain-containing protein</fullName>
    </submittedName>
</protein>
<keyword evidence="2" id="KW-0732">Signal</keyword>
<evidence type="ECO:0000259" key="3">
    <source>
        <dbReference type="PROSITE" id="PS50914"/>
    </source>
</evidence>
<reference evidence="4" key="1">
    <citation type="submission" date="2020-10" db="EMBL/GenBank/DDBJ databases">
        <title>Phylogeny of dyella-like bacteria.</title>
        <authorList>
            <person name="Fu J."/>
        </authorList>
    </citation>
    <scope>NUCLEOTIDE SEQUENCE</scope>
    <source>
        <strain evidence="4">DHOC52</strain>
    </source>
</reference>
<feature type="chain" id="PRO_5047407675" evidence="2">
    <location>
        <begin position="32"/>
        <end position="145"/>
    </location>
</feature>
<sequence>MHDTSFLRKSMIAGSIMMLFAAAPFALSAQATTPSQSMPEQTQQPASSTSSSNETVPGKVDDTWITTKVKSKLAAAKGVKASDISVSTTDGVVTLTGTATSTREKTRAEHLAKQVKGVKSVDGSGLTVSASSTSSSGSTPSPSGG</sequence>
<dbReference type="EMBL" id="JADIKE010000037">
    <property type="protein sequence ID" value="MBM7126763.1"/>
    <property type="molecule type" value="Genomic_DNA"/>
</dbReference>
<feature type="region of interest" description="Disordered" evidence="1">
    <location>
        <begin position="32"/>
        <end position="61"/>
    </location>
</feature>
<proteinExistence type="predicted"/>
<evidence type="ECO:0000256" key="2">
    <source>
        <dbReference type="SAM" id="SignalP"/>
    </source>
</evidence>
<dbReference type="InterPro" id="IPR051686">
    <property type="entry name" value="Lipoprotein_DolP"/>
</dbReference>
<keyword evidence="5" id="KW-1185">Reference proteome</keyword>
<evidence type="ECO:0000256" key="1">
    <source>
        <dbReference type="SAM" id="MobiDB-lite"/>
    </source>
</evidence>
<dbReference type="PROSITE" id="PS50914">
    <property type="entry name" value="BON"/>
    <property type="match status" value="1"/>
</dbReference>
<dbReference type="InterPro" id="IPR007055">
    <property type="entry name" value="BON_dom"/>
</dbReference>
<dbReference type="Pfam" id="PF04972">
    <property type="entry name" value="BON"/>
    <property type="match status" value="1"/>
</dbReference>
<gene>
    <name evidence="4" type="ORF">ISP19_15395</name>
</gene>
<feature type="region of interest" description="Disordered" evidence="1">
    <location>
        <begin position="101"/>
        <end position="145"/>
    </location>
</feature>
<dbReference type="Gene3D" id="3.30.1340.30">
    <property type="match status" value="1"/>
</dbReference>
<dbReference type="PANTHER" id="PTHR34606:SF15">
    <property type="entry name" value="BON DOMAIN-CONTAINING PROTEIN"/>
    <property type="match status" value="1"/>
</dbReference>
<dbReference type="PANTHER" id="PTHR34606">
    <property type="entry name" value="BON DOMAIN-CONTAINING PROTEIN"/>
    <property type="match status" value="1"/>
</dbReference>
<dbReference type="RefSeq" id="WP_204683286.1">
    <property type="nucleotide sequence ID" value="NZ_BSNR01000004.1"/>
</dbReference>
<feature type="compositionally biased region" description="Low complexity" evidence="1">
    <location>
        <begin position="123"/>
        <end position="145"/>
    </location>
</feature>
<dbReference type="Proteomes" id="UP001430149">
    <property type="component" value="Unassembled WGS sequence"/>
</dbReference>
<feature type="signal peptide" evidence="2">
    <location>
        <begin position="1"/>
        <end position="31"/>
    </location>
</feature>
<feature type="compositionally biased region" description="Polar residues" evidence="1">
    <location>
        <begin position="32"/>
        <end position="46"/>
    </location>
</feature>
<dbReference type="SMART" id="SM00749">
    <property type="entry name" value="BON"/>
    <property type="match status" value="1"/>
</dbReference>
<comment type="caution">
    <text evidence="4">The sequence shown here is derived from an EMBL/GenBank/DDBJ whole genome shotgun (WGS) entry which is preliminary data.</text>
</comment>
<feature type="domain" description="BON" evidence="3">
    <location>
        <begin position="61"/>
        <end position="130"/>
    </location>
</feature>
<evidence type="ECO:0000313" key="5">
    <source>
        <dbReference type="Proteomes" id="UP001430149"/>
    </source>
</evidence>
<accession>A0ABS2K7D5</accession>